<evidence type="ECO:0000259" key="1">
    <source>
        <dbReference type="Pfam" id="PF12674"/>
    </source>
</evidence>
<name>A0ABU7VUM5_9BACL</name>
<dbReference type="InterPro" id="IPR025868">
    <property type="entry name" value="Zn_ribbon_dom_put"/>
</dbReference>
<dbReference type="Pfam" id="PF12674">
    <property type="entry name" value="Zn_ribbon_2"/>
    <property type="match status" value="1"/>
</dbReference>
<keyword evidence="3" id="KW-1185">Reference proteome</keyword>
<feature type="domain" description="Putative zinc ribbon" evidence="1">
    <location>
        <begin position="11"/>
        <end position="91"/>
    </location>
</feature>
<dbReference type="RefSeq" id="WP_331847154.1">
    <property type="nucleotide sequence ID" value="NZ_JAZHPZ010000006.1"/>
</dbReference>
<dbReference type="NCBIfam" id="NF045510">
    <property type="entry name" value="4Cys_prefix_kin"/>
    <property type="match status" value="1"/>
</dbReference>
<dbReference type="Proteomes" id="UP001306950">
    <property type="component" value="Unassembled WGS sequence"/>
</dbReference>
<comment type="caution">
    <text evidence="2">The sequence shown here is derived from an EMBL/GenBank/DDBJ whole genome shotgun (WGS) entry which is preliminary data.</text>
</comment>
<evidence type="ECO:0000313" key="3">
    <source>
        <dbReference type="Proteomes" id="UP001306950"/>
    </source>
</evidence>
<reference evidence="2 3" key="1">
    <citation type="submission" date="2024-02" db="EMBL/GenBank/DDBJ databases">
        <title>A nitrogen-fixing paenibacillus bacterium.</title>
        <authorList>
            <person name="Zhang W.L."/>
            <person name="Chen S.F."/>
        </authorList>
    </citation>
    <scope>NUCLEOTIDE SEQUENCE [LARGE SCALE GENOMIC DNA]</scope>
    <source>
        <strain evidence="2 3">M1</strain>
    </source>
</reference>
<accession>A0ABU7VUM5</accession>
<dbReference type="EMBL" id="JAZHPZ010000006">
    <property type="protein sequence ID" value="MEF2966931.1"/>
    <property type="molecule type" value="Genomic_DNA"/>
</dbReference>
<gene>
    <name evidence="2" type="ORF">V3851_13900</name>
</gene>
<sequence length="93" mass="10505">METTNNAQEKFCQSCGMPLTSDEVLGTELNGGRNGEYCVYCYKDGAFTSDSTMEEMIELCLQYGGDSGVFADKDQARKMMQEWFPTLKRWKSA</sequence>
<evidence type="ECO:0000313" key="2">
    <source>
        <dbReference type="EMBL" id="MEF2966931.1"/>
    </source>
</evidence>
<protein>
    <submittedName>
        <fullName evidence="2">Zinc ribbon domain-containing protein</fullName>
    </submittedName>
</protein>
<proteinExistence type="predicted"/>
<organism evidence="2 3">
    <name type="scientific">Paenibacillus haidiansis</name>
    <dbReference type="NCBI Taxonomy" id="1574488"/>
    <lineage>
        <taxon>Bacteria</taxon>
        <taxon>Bacillati</taxon>
        <taxon>Bacillota</taxon>
        <taxon>Bacilli</taxon>
        <taxon>Bacillales</taxon>
        <taxon>Paenibacillaceae</taxon>
        <taxon>Paenibacillus</taxon>
    </lineage>
</organism>